<keyword evidence="12" id="KW-0460">Magnesium</keyword>
<evidence type="ECO:0000313" key="20">
    <source>
        <dbReference type="EMBL" id="CAB5024247.1"/>
    </source>
</evidence>
<dbReference type="GO" id="GO:0009231">
    <property type="term" value="P:riboflavin biosynthetic process"/>
    <property type="evidence" value="ECO:0007669"/>
    <property type="project" value="UniProtKB-UniPathway"/>
</dbReference>
<comment type="catalytic activity">
    <reaction evidence="17">
        <text>GTP + 4 H2O = 2,5-diamino-6-hydroxy-4-(5-phosphoribosylamino)-pyrimidine + formate + 2 phosphate + 3 H(+)</text>
        <dbReference type="Rhea" id="RHEA:23704"/>
        <dbReference type="ChEBI" id="CHEBI:15377"/>
        <dbReference type="ChEBI" id="CHEBI:15378"/>
        <dbReference type="ChEBI" id="CHEBI:15740"/>
        <dbReference type="ChEBI" id="CHEBI:37565"/>
        <dbReference type="ChEBI" id="CHEBI:43474"/>
        <dbReference type="ChEBI" id="CHEBI:58614"/>
        <dbReference type="EC" id="3.5.4.25"/>
    </reaction>
</comment>
<gene>
    <name evidence="19" type="ORF">UFOPK3897_00765</name>
    <name evidence="20" type="ORF">UFOPK4121_00849</name>
</gene>
<evidence type="ECO:0000256" key="11">
    <source>
        <dbReference type="ARBA" id="ARBA00022833"/>
    </source>
</evidence>
<dbReference type="HAMAP" id="MF_00180">
    <property type="entry name" value="RibB"/>
    <property type="match status" value="1"/>
</dbReference>
<dbReference type="NCBIfam" id="TIGR00506">
    <property type="entry name" value="ribB"/>
    <property type="match status" value="1"/>
</dbReference>
<keyword evidence="16" id="KW-0511">Multifunctional enzyme</keyword>
<dbReference type="Gene3D" id="3.40.50.10990">
    <property type="entry name" value="GTP cyclohydrolase II"/>
    <property type="match status" value="1"/>
</dbReference>
<dbReference type="HAMAP" id="MF_00179">
    <property type="entry name" value="RibA"/>
    <property type="match status" value="1"/>
</dbReference>
<dbReference type="GO" id="GO:0003935">
    <property type="term" value="F:GTP cyclohydrolase II activity"/>
    <property type="evidence" value="ECO:0007669"/>
    <property type="project" value="UniProtKB-EC"/>
</dbReference>
<dbReference type="InterPro" id="IPR000422">
    <property type="entry name" value="DHBP_synthase_RibB"/>
</dbReference>
<comment type="cofactor">
    <cofactor evidence="2">
        <name>Mg(2+)</name>
        <dbReference type="ChEBI" id="CHEBI:18420"/>
    </cofactor>
</comment>
<evidence type="ECO:0000256" key="6">
    <source>
        <dbReference type="ARBA" id="ARBA00012762"/>
    </source>
</evidence>
<dbReference type="SUPFAM" id="SSF142695">
    <property type="entry name" value="RibA-like"/>
    <property type="match status" value="1"/>
</dbReference>
<dbReference type="EC" id="3.5.4.25" evidence="6"/>
<dbReference type="GO" id="GO:0005525">
    <property type="term" value="F:GTP binding"/>
    <property type="evidence" value="ECO:0007669"/>
    <property type="project" value="UniProtKB-KW"/>
</dbReference>
<dbReference type="SUPFAM" id="SSF55821">
    <property type="entry name" value="YrdC/RibB"/>
    <property type="match status" value="1"/>
</dbReference>
<evidence type="ECO:0000256" key="8">
    <source>
        <dbReference type="ARBA" id="ARBA00022723"/>
    </source>
</evidence>
<dbReference type="GO" id="GO:0005829">
    <property type="term" value="C:cytosol"/>
    <property type="evidence" value="ECO:0007669"/>
    <property type="project" value="TreeGrafter"/>
</dbReference>
<feature type="domain" description="GTP cyclohydrolase II" evidence="18">
    <location>
        <begin position="208"/>
        <end position="374"/>
    </location>
</feature>
<dbReference type="InterPro" id="IPR000926">
    <property type="entry name" value="RibA"/>
</dbReference>
<dbReference type="InterPro" id="IPR032677">
    <property type="entry name" value="GTP_cyclohydro_II"/>
</dbReference>
<dbReference type="UniPathway" id="UPA00275">
    <property type="reaction ID" value="UER00400"/>
</dbReference>
<dbReference type="EMBL" id="CAFBPQ010000023">
    <property type="protein sequence ID" value="CAB5024247.1"/>
    <property type="molecule type" value="Genomic_DNA"/>
</dbReference>
<dbReference type="Pfam" id="PF00926">
    <property type="entry name" value="DHBP_synthase"/>
    <property type="match status" value="1"/>
</dbReference>
<dbReference type="AlphaFoldDB" id="A0A6J7R687"/>
<evidence type="ECO:0000256" key="3">
    <source>
        <dbReference type="ARBA" id="ARBA00001947"/>
    </source>
</evidence>
<evidence type="ECO:0000256" key="10">
    <source>
        <dbReference type="ARBA" id="ARBA00022801"/>
    </source>
</evidence>
<evidence type="ECO:0000256" key="17">
    <source>
        <dbReference type="ARBA" id="ARBA00049295"/>
    </source>
</evidence>
<comment type="cofactor">
    <cofactor evidence="1">
        <name>Mn(2+)</name>
        <dbReference type="ChEBI" id="CHEBI:29035"/>
    </cofactor>
</comment>
<keyword evidence="14" id="KW-0464">Manganese</keyword>
<comment type="cofactor">
    <cofactor evidence="3">
        <name>Zn(2+)</name>
        <dbReference type="ChEBI" id="CHEBI:29105"/>
    </cofactor>
</comment>
<keyword evidence="9" id="KW-0547">Nucleotide-binding</keyword>
<evidence type="ECO:0000256" key="9">
    <source>
        <dbReference type="ARBA" id="ARBA00022741"/>
    </source>
</evidence>
<dbReference type="Pfam" id="PF00925">
    <property type="entry name" value="GTP_cyclohydro2"/>
    <property type="match status" value="1"/>
</dbReference>
<dbReference type="Gene3D" id="3.90.870.10">
    <property type="entry name" value="DHBP synthase"/>
    <property type="match status" value="1"/>
</dbReference>
<keyword evidence="11" id="KW-0862">Zinc</keyword>
<dbReference type="EMBL" id="CAFBOF010000012">
    <property type="protein sequence ID" value="CAB4975169.1"/>
    <property type="molecule type" value="Genomic_DNA"/>
</dbReference>
<keyword evidence="7" id="KW-0686">Riboflavin biosynthesis</keyword>
<keyword evidence="13" id="KW-0342">GTP-binding</keyword>
<evidence type="ECO:0000256" key="15">
    <source>
        <dbReference type="ARBA" id="ARBA00023239"/>
    </source>
</evidence>
<dbReference type="FunFam" id="3.40.50.10990:FF:000001">
    <property type="entry name" value="Riboflavin biosynthesis protein RibBA"/>
    <property type="match status" value="1"/>
</dbReference>
<evidence type="ECO:0000256" key="12">
    <source>
        <dbReference type="ARBA" id="ARBA00022842"/>
    </source>
</evidence>
<evidence type="ECO:0000259" key="18">
    <source>
        <dbReference type="Pfam" id="PF00925"/>
    </source>
</evidence>
<keyword evidence="8" id="KW-0479">Metal-binding</keyword>
<evidence type="ECO:0000256" key="16">
    <source>
        <dbReference type="ARBA" id="ARBA00023268"/>
    </source>
</evidence>
<dbReference type="GO" id="GO:0046872">
    <property type="term" value="F:metal ion binding"/>
    <property type="evidence" value="ECO:0007669"/>
    <property type="project" value="UniProtKB-KW"/>
</dbReference>
<evidence type="ECO:0000256" key="4">
    <source>
        <dbReference type="ARBA" id="ARBA00004853"/>
    </source>
</evidence>
<dbReference type="CDD" id="cd00641">
    <property type="entry name" value="GTP_cyclohydro2"/>
    <property type="match status" value="1"/>
</dbReference>
<dbReference type="PIRSF" id="PIRSF001259">
    <property type="entry name" value="RibA"/>
    <property type="match status" value="1"/>
</dbReference>
<accession>A0A6J7R687</accession>
<reference evidence="20" key="1">
    <citation type="submission" date="2020-05" db="EMBL/GenBank/DDBJ databases">
        <authorList>
            <person name="Chiriac C."/>
            <person name="Salcher M."/>
            <person name="Ghai R."/>
            <person name="Kavagutti S V."/>
        </authorList>
    </citation>
    <scope>NUCLEOTIDE SEQUENCE</scope>
</reference>
<dbReference type="FunFam" id="3.90.870.10:FF:000001">
    <property type="entry name" value="Riboflavin biosynthesis protein RibBA"/>
    <property type="match status" value="1"/>
</dbReference>
<dbReference type="InterPro" id="IPR017945">
    <property type="entry name" value="DHBP_synth_RibB-like_a/b_dom"/>
</dbReference>
<evidence type="ECO:0000256" key="13">
    <source>
        <dbReference type="ARBA" id="ARBA00023134"/>
    </source>
</evidence>
<evidence type="ECO:0000256" key="5">
    <source>
        <dbReference type="ARBA" id="ARBA00005520"/>
    </source>
</evidence>
<name>A0A6J7R687_9ZZZZ</name>
<protein>
    <recommendedName>
        <fullName evidence="6">GTP cyclohydrolase II</fullName>
        <ecNumber evidence="6">3.5.4.25</ecNumber>
    </recommendedName>
</protein>
<evidence type="ECO:0000256" key="7">
    <source>
        <dbReference type="ARBA" id="ARBA00022619"/>
    </source>
</evidence>
<proteinExistence type="inferred from homology"/>
<comment type="pathway">
    <text evidence="4">Cofactor biosynthesis; riboflavin biosynthesis; 5-amino-6-(D-ribitylamino)uracil from GTP: step 1/4.</text>
</comment>
<dbReference type="NCBIfam" id="NF001591">
    <property type="entry name" value="PRK00393.1"/>
    <property type="match status" value="1"/>
</dbReference>
<dbReference type="InterPro" id="IPR016299">
    <property type="entry name" value="Riboflavin_synth_RibBA"/>
</dbReference>
<evidence type="ECO:0000313" key="19">
    <source>
        <dbReference type="EMBL" id="CAB4975169.1"/>
    </source>
</evidence>
<dbReference type="InterPro" id="IPR036144">
    <property type="entry name" value="RibA-like_sf"/>
</dbReference>
<evidence type="ECO:0000256" key="2">
    <source>
        <dbReference type="ARBA" id="ARBA00001946"/>
    </source>
</evidence>
<organism evidence="20">
    <name type="scientific">freshwater metagenome</name>
    <dbReference type="NCBI Taxonomy" id="449393"/>
    <lineage>
        <taxon>unclassified sequences</taxon>
        <taxon>metagenomes</taxon>
        <taxon>ecological metagenomes</taxon>
    </lineage>
</organism>
<keyword evidence="10" id="KW-0378">Hydrolase</keyword>
<dbReference type="NCBIfam" id="NF006803">
    <property type="entry name" value="PRK09311.1"/>
    <property type="match status" value="1"/>
</dbReference>
<evidence type="ECO:0000256" key="14">
    <source>
        <dbReference type="ARBA" id="ARBA00023211"/>
    </source>
</evidence>
<comment type="similarity">
    <text evidence="5">In the N-terminal section; belongs to the DHBP synthase family.</text>
</comment>
<dbReference type="GO" id="GO:0008686">
    <property type="term" value="F:3,4-dihydroxy-2-butanone-4-phosphate synthase activity"/>
    <property type="evidence" value="ECO:0007669"/>
    <property type="project" value="InterPro"/>
</dbReference>
<dbReference type="NCBIfam" id="TIGR00505">
    <property type="entry name" value="ribA"/>
    <property type="match status" value="1"/>
</dbReference>
<dbReference type="PANTHER" id="PTHR21327:SF18">
    <property type="entry name" value="3,4-DIHYDROXY-2-BUTANONE 4-PHOSPHATE SYNTHASE"/>
    <property type="match status" value="1"/>
</dbReference>
<dbReference type="PANTHER" id="PTHR21327">
    <property type="entry name" value="GTP CYCLOHYDROLASE II-RELATED"/>
    <property type="match status" value="1"/>
</dbReference>
<sequence>MPFTDIDSAIAAIARGEFVIVVDDEDRENEGDLIMAAQHVTPEAMGFMIRHTSGVICLPLEGERCDELQLPLMVSNNTEIQRTAFTVSVDARDGIATGISAADRSTTVATLIDPTSKPDSLARPGHIFPLRYREGGVLKRAGHTEAAVDLARLAGSYPSGVLAEITNDDGTMARLIELEKFAEDHSLLMISIADLIRYRRQREKLVRRVSQARIPTRYGDFTAHVFESILDGVEHIAFVRGDISNEENVLVRVHSECLTGDVFGSLRCDCGVQLDFALEKVAEAGSGVVVYLRGHEGRGIGLGHKIDAYKLQDQGRDTVEANVELGFSADSREYGIGSQILVDLGVTTMRLMTNNPAKYGGLDGFGLEIVERVPVSVTPNSENISYLRTKKDKLGHLLDLGESEA</sequence>
<keyword evidence="15" id="KW-0456">Lyase</keyword>
<dbReference type="HAMAP" id="MF_01283">
    <property type="entry name" value="RibBA"/>
    <property type="match status" value="1"/>
</dbReference>
<evidence type="ECO:0000256" key="1">
    <source>
        <dbReference type="ARBA" id="ARBA00001936"/>
    </source>
</evidence>